<dbReference type="PANTHER" id="PTHR35908">
    <property type="entry name" value="HYPOTHETICAL FUSION PROTEIN"/>
    <property type="match status" value="1"/>
</dbReference>
<keyword evidence="4" id="KW-1185">Reference proteome</keyword>
<gene>
    <name evidence="3" type="ORF">SGFS_011590</name>
</gene>
<feature type="region of interest" description="Disordered" evidence="1">
    <location>
        <begin position="1"/>
        <end position="24"/>
    </location>
</feature>
<feature type="domain" description="VOC" evidence="2">
    <location>
        <begin position="248"/>
        <end position="367"/>
    </location>
</feature>
<proteinExistence type="predicted"/>
<evidence type="ECO:0000313" key="4">
    <source>
        <dbReference type="Proteomes" id="UP001321542"/>
    </source>
</evidence>
<accession>A0ABN5VAF6</accession>
<evidence type="ECO:0000256" key="1">
    <source>
        <dbReference type="SAM" id="MobiDB-lite"/>
    </source>
</evidence>
<dbReference type="CDD" id="cd06587">
    <property type="entry name" value="VOC"/>
    <property type="match status" value="2"/>
</dbReference>
<dbReference type="InterPro" id="IPR041581">
    <property type="entry name" value="Glyoxalase_6"/>
</dbReference>
<organism evidence="3 4">
    <name type="scientific">Streptomyces graminofaciens</name>
    <dbReference type="NCBI Taxonomy" id="68212"/>
    <lineage>
        <taxon>Bacteria</taxon>
        <taxon>Bacillati</taxon>
        <taxon>Actinomycetota</taxon>
        <taxon>Actinomycetes</taxon>
        <taxon>Kitasatosporales</taxon>
        <taxon>Streptomycetaceae</taxon>
        <taxon>Streptomyces</taxon>
    </lineage>
</organism>
<dbReference type="NCBIfam" id="TIGR01409">
    <property type="entry name" value="TAT_signal_seq"/>
    <property type="match status" value="1"/>
</dbReference>
<reference evidence="3 4" key="1">
    <citation type="journal article" date="2010" name="ChemBioChem">
        <title>Cloning and characterization of the biosynthetic gene cluster of 16-membered macrolide antibiotic FD-891: involvement of a dual functional cytochrome P450 monooxygenase catalyzing epoxidation and hydroxylation.</title>
        <authorList>
            <person name="Kudo F."/>
            <person name="Motegi A."/>
            <person name="Mizoue K."/>
            <person name="Eguchi T."/>
        </authorList>
    </citation>
    <scope>NUCLEOTIDE SEQUENCE [LARGE SCALE GENOMIC DNA]</scope>
    <source>
        <strain evidence="3 4">A-8890</strain>
    </source>
</reference>
<evidence type="ECO:0000313" key="3">
    <source>
        <dbReference type="EMBL" id="BBC29865.1"/>
    </source>
</evidence>
<dbReference type="PANTHER" id="PTHR35908:SF1">
    <property type="entry name" value="CONSERVED PROTEIN"/>
    <property type="match status" value="1"/>
</dbReference>
<dbReference type="InterPro" id="IPR029068">
    <property type="entry name" value="Glyas_Bleomycin-R_OHBP_Dase"/>
</dbReference>
<dbReference type="Gene3D" id="3.10.180.10">
    <property type="entry name" value="2,3-Dihydroxybiphenyl 1,2-Dioxygenase, domain 1"/>
    <property type="match status" value="2"/>
</dbReference>
<dbReference type="EMBL" id="AP018448">
    <property type="protein sequence ID" value="BBC29865.1"/>
    <property type="molecule type" value="Genomic_DNA"/>
</dbReference>
<evidence type="ECO:0000259" key="2">
    <source>
        <dbReference type="PROSITE" id="PS51819"/>
    </source>
</evidence>
<dbReference type="SUPFAM" id="SSF54593">
    <property type="entry name" value="Glyoxalase/Bleomycin resistance protein/Dihydroxybiphenyl dioxygenase"/>
    <property type="match status" value="2"/>
</dbReference>
<protein>
    <recommendedName>
        <fullName evidence="2">VOC domain-containing protein</fullName>
    </recommendedName>
</protein>
<dbReference type="PROSITE" id="PS51318">
    <property type="entry name" value="TAT"/>
    <property type="match status" value="1"/>
</dbReference>
<sequence>MKPAGGPPGERGRDRLGTDRAARPGALSRRGILKGAAVTVGAATLGVVGTGEAHAEDAARTATSPDGIPYRDGDWLIQVFAAQSQEIEYLAAGDAVSRLGFCSGADKVPCRQWSVSGSEMRRRMTCQLFALSFYASQPLRLARFWSGVLGWELADDPQDGVALLPSDDTGFRIRFLPTEEPKTVQNRMHFDLTSTSPEDQRQTVTRALGLGGRHIDIGQSPDDDHVVLADPEGNEFCVIGPDNKFLADCGFVGALACDGSQEVGYFWSEALGWPLVWDQDQETAIRSPHGGPKITWGGPPVAPKPGRNRLYFDLAPPAHGDRQAEIDRLLSLGATRIDTGQGDTGQGDTGQVVLADPDGNEFCVLTPR</sequence>
<reference evidence="3 4" key="2">
    <citation type="journal article" date="2023" name="ChemBioChem">
        <title>Acyltransferase Domain Exchange between Two Independent Type I Polyketide Synthases in the Same Producer Strain of Macrolide Antibiotics.</title>
        <authorList>
            <person name="Kudo F."/>
            <person name="Kishikawa K."/>
            <person name="Tsuboi K."/>
            <person name="Kido T."/>
            <person name="Usui T."/>
            <person name="Hashimoto J."/>
            <person name="Shin-Ya K."/>
            <person name="Miyanaga A."/>
            <person name="Eguchi T."/>
        </authorList>
    </citation>
    <scope>NUCLEOTIDE SEQUENCE [LARGE SCALE GENOMIC DNA]</scope>
    <source>
        <strain evidence="3 4">A-8890</strain>
    </source>
</reference>
<name>A0ABN5VAF6_9ACTN</name>
<dbReference type="Pfam" id="PF18029">
    <property type="entry name" value="Glyoxalase_6"/>
    <property type="match status" value="2"/>
</dbReference>
<feature type="compositionally biased region" description="Basic and acidic residues" evidence="1">
    <location>
        <begin position="10"/>
        <end position="22"/>
    </location>
</feature>
<dbReference type="InterPro" id="IPR019546">
    <property type="entry name" value="TAT_signal_bac_arc"/>
</dbReference>
<dbReference type="InterPro" id="IPR037523">
    <property type="entry name" value="VOC_core"/>
</dbReference>
<dbReference type="Proteomes" id="UP001321542">
    <property type="component" value="Chromosome"/>
</dbReference>
<dbReference type="InterPro" id="IPR006311">
    <property type="entry name" value="TAT_signal"/>
</dbReference>
<dbReference type="PROSITE" id="PS51819">
    <property type="entry name" value="VOC"/>
    <property type="match status" value="1"/>
</dbReference>